<evidence type="ECO:0000313" key="2">
    <source>
        <dbReference type="EMBL" id="GAW84088.1"/>
    </source>
</evidence>
<protein>
    <submittedName>
        <fullName evidence="2">Variable surface protein</fullName>
    </submittedName>
</protein>
<organism evidence="2 3">
    <name type="scientific">Plasmodium gonderi</name>
    <dbReference type="NCBI Taxonomy" id="77519"/>
    <lineage>
        <taxon>Eukaryota</taxon>
        <taxon>Sar</taxon>
        <taxon>Alveolata</taxon>
        <taxon>Apicomplexa</taxon>
        <taxon>Aconoidasida</taxon>
        <taxon>Haemosporida</taxon>
        <taxon>Plasmodiidae</taxon>
        <taxon>Plasmodium</taxon>
        <taxon>Plasmodium (Plasmodium)</taxon>
    </lineage>
</organism>
<gene>
    <name evidence="2" type="ORF">PGO_001020</name>
</gene>
<keyword evidence="1" id="KW-0472">Membrane</keyword>
<comment type="caution">
    <text evidence="2">The sequence shown here is derived from an EMBL/GenBank/DDBJ whole genome shotgun (WGS) entry which is preliminary data.</text>
</comment>
<dbReference type="RefSeq" id="XP_028546677.1">
    <property type="nucleotide sequence ID" value="XM_028690876.1"/>
</dbReference>
<keyword evidence="3" id="KW-1185">Reference proteome</keyword>
<feature type="transmembrane region" description="Helical" evidence="1">
    <location>
        <begin position="202"/>
        <end position="222"/>
    </location>
</feature>
<evidence type="ECO:0000313" key="3">
    <source>
        <dbReference type="Proteomes" id="UP000195521"/>
    </source>
</evidence>
<sequence>MVNRIHTIIKLFPQCEVIMDQCKNGTHKAKELLCNNISRSLVKRIDKDIYNICTEAMEFLFKIYLKSENTLIEAGCKYLYTWIYYELKKKENNKYTNSLYDQVTEKYGKEIIGKTYCDEYKKKINDEQMFKLRFLYELYKCHKVMSDISINNTDGDICNPLKDIMNEYKEQITIEYAAVNETTESVMRSSVSVPQYQNNIKAAIITTIIVMLLIFLFIFFVFKFASNSSYFQQNIQRIRNISKNIDSVFPILKQSETNRIISWNNRYNVSYNID</sequence>
<dbReference type="GeneID" id="39744896"/>
<reference evidence="3" key="1">
    <citation type="submission" date="2017-04" db="EMBL/GenBank/DDBJ databases">
        <title>Plasmodium gonderi genome.</title>
        <authorList>
            <person name="Arisue N."/>
            <person name="Honma H."/>
            <person name="Kawai S."/>
            <person name="Tougan T."/>
            <person name="Tanabe K."/>
            <person name="Horii T."/>
        </authorList>
    </citation>
    <scope>NUCLEOTIDE SEQUENCE [LARGE SCALE GENOMIC DNA]</scope>
    <source>
        <strain evidence="3">ATCC 30045</strain>
    </source>
</reference>
<dbReference type="AlphaFoldDB" id="A0A1Y1JRJ7"/>
<keyword evidence="1" id="KW-1133">Transmembrane helix</keyword>
<proteinExistence type="predicted"/>
<dbReference type="EMBL" id="BDQF01000105">
    <property type="protein sequence ID" value="GAW84088.1"/>
    <property type="molecule type" value="Genomic_DNA"/>
</dbReference>
<accession>A0A1Y1JRJ7</accession>
<dbReference type="Proteomes" id="UP000195521">
    <property type="component" value="Unassembled WGS sequence"/>
</dbReference>
<name>A0A1Y1JRJ7_PLAGO</name>
<evidence type="ECO:0000256" key="1">
    <source>
        <dbReference type="SAM" id="Phobius"/>
    </source>
</evidence>
<keyword evidence="1" id="KW-0812">Transmembrane</keyword>